<accession>A0AAW2W1F2</accession>
<dbReference type="FunFam" id="3.10.10.10:FF:000007">
    <property type="entry name" value="Retrovirus-related Pol polyprotein from transposon 17.6-like Protein"/>
    <property type="match status" value="1"/>
</dbReference>
<dbReference type="AlphaFoldDB" id="A0AAW2W1F2"/>
<protein>
    <submittedName>
        <fullName evidence="10">Transposon Ty3-G Gag-Pol polyprotein</fullName>
    </submittedName>
</protein>
<dbReference type="Pfam" id="PF17919">
    <property type="entry name" value="RT_RNaseH_2"/>
    <property type="match status" value="1"/>
</dbReference>
<evidence type="ECO:0000256" key="6">
    <source>
        <dbReference type="ARBA" id="ARBA00022801"/>
    </source>
</evidence>
<dbReference type="SUPFAM" id="SSF56672">
    <property type="entry name" value="DNA/RNA polymerases"/>
    <property type="match status" value="1"/>
</dbReference>
<dbReference type="Pfam" id="PF00078">
    <property type="entry name" value="RVT_1"/>
    <property type="match status" value="1"/>
</dbReference>
<feature type="domain" description="Reverse transcriptase/retrotransposon-derived protein RNase H-like" evidence="9">
    <location>
        <begin position="226"/>
        <end position="310"/>
    </location>
</feature>
<evidence type="ECO:0000313" key="10">
    <source>
        <dbReference type="EMBL" id="KAL0435373.1"/>
    </source>
</evidence>
<keyword evidence="2" id="KW-0808">Transferase</keyword>
<keyword evidence="1" id="KW-0645">Protease</keyword>
<dbReference type="InterPro" id="IPR053134">
    <property type="entry name" value="RNA-dir_DNA_polymerase"/>
</dbReference>
<evidence type="ECO:0000259" key="8">
    <source>
        <dbReference type="Pfam" id="PF00078"/>
    </source>
</evidence>
<dbReference type="GO" id="GO:0004519">
    <property type="term" value="F:endonuclease activity"/>
    <property type="evidence" value="ECO:0007669"/>
    <property type="project" value="UniProtKB-KW"/>
</dbReference>
<sequence>MLPCDPPTPQTDLAIPSHYPSDLATLLRQFSVVFATPPSLPPPRPHDHSIHLLPNSSSIKFRPYRYPHCQKEAMATLINGMLRDGLILPSTSPYSSPVILVKKKDGTWRFCTDYHTLNSITVRDRFPIPTIDKLLDELRGTCYYSKIDLHLGYHQIRLSPGDIHKTAFRTMDGHYEFLVMPFGPTNAPSTFQAAMNNLLRPFLRRFLQSSQNAPLGCSRWITLCTTAATVAFEALRQAMALLPALALPDFNETFNVTTDASSCAVGAVLSQQGRPLVLFSKKLIGRMRASSTYIRELYAITEAVKKMASISVGVVSADFISRLREFLSQLRLTDPAPTIFADPSLTWREGLPYRGQRLYVSRTPN</sequence>
<dbReference type="GO" id="GO:0006508">
    <property type="term" value="P:proteolysis"/>
    <property type="evidence" value="ECO:0007669"/>
    <property type="project" value="UniProtKB-KW"/>
</dbReference>
<evidence type="ECO:0000256" key="1">
    <source>
        <dbReference type="ARBA" id="ARBA00022670"/>
    </source>
</evidence>
<reference evidence="10" key="1">
    <citation type="submission" date="2020-06" db="EMBL/GenBank/DDBJ databases">
        <authorList>
            <person name="Li T."/>
            <person name="Hu X."/>
            <person name="Zhang T."/>
            <person name="Song X."/>
            <person name="Zhang H."/>
            <person name="Dai N."/>
            <person name="Sheng W."/>
            <person name="Hou X."/>
            <person name="Wei L."/>
        </authorList>
    </citation>
    <scope>NUCLEOTIDE SEQUENCE</scope>
    <source>
        <strain evidence="10">G02</strain>
        <tissue evidence="10">Leaf</tissue>
    </source>
</reference>
<keyword evidence="5" id="KW-0255">Endonuclease</keyword>
<dbReference type="Gene3D" id="3.10.10.10">
    <property type="entry name" value="HIV Type 1 Reverse Transcriptase, subunit A, domain 1"/>
    <property type="match status" value="1"/>
</dbReference>
<keyword evidence="7" id="KW-0695">RNA-directed DNA polymerase</keyword>
<keyword evidence="3" id="KW-0548">Nucleotidyltransferase</keyword>
<organism evidence="10">
    <name type="scientific">Sesamum radiatum</name>
    <name type="common">Black benniseed</name>
    <dbReference type="NCBI Taxonomy" id="300843"/>
    <lineage>
        <taxon>Eukaryota</taxon>
        <taxon>Viridiplantae</taxon>
        <taxon>Streptophyta</taxon>
        <taxon>Embryophyta</taxon>
        <taxon>Tracheophyta</taxon>
        <taxon>Spermatophyta</taxon>
        <taxon>Magnoliopsida</taxon>
        <taxon>eudicotyledons</taxon>
        <taxon>Gunneridae</taxon>
        <taxon>Pentapetalae</taxon>
        <taxon>asterids</taxon>
        <taxon>lamiids</taxon>
        <taxon>Lamiales</taxon>
        <taxon>Pedaliaceae</taxon>
        <taxon>Sesamum</taxon>
    </lineage>
</organism>
<evidence type="ECO:0000256" key="2">
    <source>
        <dbReference type="ARBA" id="ARBA00022679"/>
    </source>
</evidence>
<dbReference type="GO" id="GO:0003964">
    <property type="term" value="F:RNA-directed DNA polymerase activity"/>
    <property type="evidence" value="ECO:0007669"/>
    <property type="project" value="UniProtKB-KW"/>
</dbReference>
<dbReference type="GO" id="GO:0008233">
    <property type="term" value="F:peptidase activity"/>
    <property type="evidence" value="ECO:0007669"/>
    <property type="project" value="UniProtKB-KW"/>
</dbReference>
<dbReference type="Gene3D" id="3.10.20.370">
    <property type="match status" value="1"/>
</dbReference>
<feature type="domain" description="Reverse transcriptase" evidence="8">
    <location>
        <begin position="101"/>
        <end position="206"/>
    </location>
</feature>
<dbReference type="PANTHER" id="PTHR24559">
    <property type="entry name" value="TRANSPOSON TY3-I GAG-POL POLYPROTEIN"/>
    <property type="match status" value="1"/>
</dbReference>
<evidence type="ECO:0000256" key="5">
    <source>
        <dbReference type="ARBA" id="ARBA00022759"/>
    </source>
</evidence>
<evidence type="ECO:0000256" key="4">
    <source>
        <dbReference type="ARBA" id="ARBA00022722"/>
    </source>
</evidence>
<reference evidence="10" key="2">
    <citation type="journal article" date="2024" name="Plant">
        <title>Genomic evolution and insights into agronomic trait innovations of Sesamum species.</title>
        <authorList>
            <person name="Miao H."/>
            <person name="Wang L."/>
            <person name="Qu L."/>
            <person name="Liu H."/>
            <person name="Sun Y."/>
            <person name="Le M."/>
            <person name="Wang Q."/>
            <person name="Wei S."/>
            <person name="Zheng Y."/>
            <person name="Lin W."/>
            <person name="Duan Y."/>
            <person name="Cao H."/>
            <person name="Xiong S."/>
            <person name="Wang X."/>
            <person name="Wei L."/>
            <person name="Li C."/>
            <person name="Ma Q."/>
            <person name="Ju M."/>
            <person name="Zhao R."/>
            <person name="Li G."/>
            <person name="Mu C."/>
            <person name="Tian Q."/>
            <person name="Mei H."/>
            <person name="Zhang T."/>
            <person name="Gao T."/>
            <person name="Zhang H."/>
        </authorList>
    </citation>
    <scope>NUCLEOTIDE SEQUENCE</scope>
    <source>
        <strain evidence="10">G02</strain>
    </source>
</reference>
<dbReference type="PANTHER" id="PTHR24559:SF434">
    <property type="entry name" value="RNA-DIRECTED DNA POLYMERASE HOMOLOG"/>
    <property type="match status" value="1"/>
</dbReference>
<evidence type="ECO:0000256" key="7">
    <source>
        <dbReference type="ARBA" id="ARBA00022918"/>
    </source>
</evidence>
<name>A0AAW2W1F2_SESRA</name>
<gene>
    <name evidence="10" type="ORF">Sradi_0245200</name>
</gene>
<evidence type="ECO:0000259" key="9">
    <source>
        <dbReference type="Pfam" id="PF17919"/>
    </source>
</evidence>
<dbReference type="InterPro" id="IPR041577">
    <property type="entry name" value="RT_RNaseH_2"/>
</dbReference>
<comment type="caution">
    <text evidence="10">The sequence shown here is derived from an EMBL/GenBank/DDBJ whole genome shotgun (WGS) entry which is preliminary data.</text>
</comment>
<dbReference type="CDD" id="cd01647">
    <property type="entry name" value="RT_LTR"/>
    <property type="match status" value="1"/>
</dbReference>
<keyword evidence="6" id="KW-0378">Hydrolase</keyword>
<proteinExistence type="predicted"/>
<evidence type="ECO:0000256" key="3">
    <source>
        <dbReference type="ARBA" id="ARBA00022695"/>
    </source>
</evidence>
<dbReference type="InterPro" id="IPR000477">
    <property type="entry name" value="RT_dom"/>
</dbReference>
<dbReference type="Gene3D" id="3.30.70.270">
    <property type="match status" value="1"/>
</dbReference>
<dbReference type="InterPro" id="IPR043128">
    <property type="entry name" value="Rev_trsase/Diguanyl_cyclase"/>
</dbReference>
<dbReference type="EMBL" id="JACGWJ010000002">
    <property type="protein sequence ID" value="KAL0435373.1"/>
    <property type="molecule type" value="Genomic_DNA"/>
</dbReference>
<keyword evidence="4" id="KW-0540">Nuclease</keyword>
<dbReference type="InterPro" id="IPR043502">
    <property type="entry name" value="DNA/RNA_pol_sf"/>
</dbReference>